<evidence type="ECO:0000256" key="1">
    <source>
        <dbReference type="ARBA" id="ARBA00023015"/>
    </source>
</evidence>
<dbReference type="GO" id="GO:0003677">
    <property type="term" value="F:DNA binding"/>
    <property type="evidence" value="ECO:0007669"/>
    <property type="project" value="UniProtKB-KW"/>
</dbReference>
<organism evidence="4 5">
    <name type="scientific">Mycobacterium simiae</name>
    <name type="common">Mycobacterium habana</name>
    <dbReference type="NCBI Taxonomy" id="1784"/>
    <lineage>
        <taxon>Bacteria</taxon>
        <taxon>Bacillati</taxon>
        <taxon>Actinomycetota</taxon>
        <taxon>Actinomycetes</taxon>
        <taxon>Mycobacteriales</taxon>
        <taxon>Mycobacteriaceae</taxon>
        <taxon>Mycobacterium</taxon>
        <taxon>Mycobacterium simiae complex</taxon>
    </lineage>
</organism>
<evidence type="ECO:0000256" key="3">
    <source>
        <dbReference type="ARBA" id="ARBA00023163"/>
    </source>
</evidence>
<sequence length="269" mass="28862">MARGSNAVGDLAVQDEPLMGTQTISRALKVLGILRQSPNDLGVTELARTLSLNTSTTHRILRALVAAGYVAQSSRTERYQLGREAYLLGRAAERSLGFDSVSPVLERLSEESGESTNLVVRDGDHGLVVVRVESKHPLRFIQPVGTRIPLHCTSSGKVFLAFAPDIAAEVARLGELRQLTPITITSNRALLQDLQETRVRGYAVNRGERLEGVRGVAAPAFDAQGAVVAAVAVQGPEVRVRDDRLDELGRLVVSAANEIAALLPGGYQI</sequence>
<dbReference type="InterPro" id="IPR036390">
    <property type="entry name" value="WH_DNA-bd_sf"/>
</dbReference>
<dbReference type="InterPro" id="IPR029016">
    <property type="entry name" value="GAF-like_dom_sf"/>
</dbReference>
<dbReference type="SUPFAM" id="SSF55781">
    <property type="entry name" value="GAF domain-like"/>
    <property type="match status" value="1"/>
</dbReference>
<name>A0A1X0XSY4_MYCSI</name>
<comment type="caution">
    <text evidence="4">The sequence shown here is derived from an EMBL/GenBank/DDBJ whole genome shotgun (WGS) entry which is preliminary data.</text>
</comment>
<dbReference type="STRING" id="1784.VC42_22040"/>
<keyword evidence="1" id="KW-0805">Transcription regulation</keyword>
<dbReference type="PANTHER" id="PTHR30136:SF24">
    <property type="entry name" value="HTH-TYPE TRANSCRIPTIONAL REPRESSOR ALLR"/>
    <property type="match status" value="1"/>
</dbReference>
<dbReference type="GO" id="GO:0045892">
    <property type="term" value="P:negative regulation of DNA-templated transcription"/>
    <property type="evidence" value="ECO:0007669"/>
    <property type="project" value="TreeGrafter"/>
</dbReference>
<protein>
    <submittedName>
        <fullName evidence="4">IclR family transcriptional regulator</fullName>
    </submittedName>
</protein>
<dbReference type="InterPro" id="IPR050707">
    <property type="entry name" value="HTH_MetabolicPath_Reg"/>
</dbReference>
<dbReference type="PROSITE" id="PS51078">
    <property type="entry name" value="ICLR_ED"/>
    <property type="match status" value="1"/>
</dbReference>
<dbReference type="InterPro" id="IPR005471">
    <property type="entry name" value="Tscrpt_reg_IclR_N"/>
</dbReference>
<keyword evidence="3" id="KW-0804">Transcription</keyword>
<dbReference type="Gene3D" id="3.30.450.40">
    <property type="match status" value="1"/>
</dbReference>
<dbReference type="PANTHER" id="PTHR30136">
    <property type="entry name" value="HELIX-TURN-HELIX TRANSCRIPTIONAL REGULATOR, ICLR FAMILY"/>
    <property type="match status" value="1"/>
</dbReference>
<dbReference type="SUPFAM" id="SSF46785">
    <property type="entry name" value="Winged helix' DNA-binding domain"/>
    <property type="match status" value="1"/>
</dbReference>
<evidence type="ECO:0000313" key="4">
    <source>
        <dbReference type="EMBL" id="ORJ55960.1"/>
    </source>
</evidence>
<dbReference type="EMBL" id="MZZM01000028">
    <property type="protein sequence ID" value="ORJ55960.1"/>
    <property type="molecule type" value="Genomic_DNA"/>
</dbReference>
<dbReference type="InterPro" id="IPR014757">
    <property type="entry name" value="Tscrpt_reg_IclR_C"/>
</dbReference>
<dbReference type="AlphaFoldDB" id="A0A1X0XSY4"/>
<keyword evidence="2" id="KW-0238">DNA-binding</keyword>
<dbReference type="Pfam" id="PF01614">
    <property type="entry name" value="IclR_C"/>
    <property type="match status" value="1"/>
</dbReference>
<dbReference type="PROSITE" id="PS51077">
    <property type="entry name" value="HTH_ICLR"/>
    <property type="match status" value="1"/>
</dbReference>
<dbReference type="RefSeq" id="WP_081662220.1">
    <property type="nucleotide sequence ID" value="NZ_AP022568.1"/>
</dbReference>
<evidence type="ECO:0000256" key="2">
    <source>
        <dbReference type="ARBA" id="ARBA00023125"/>
    </source>
</evidence>
<gene>
    <name evidence="4" type="ORF">B5M45_24025</name>
</gene>
<reference evidence="4 5" key="1">
    <citation type="submission" date="2017-03" db="EMBL/GenBank/DDBJ databases">
        <title>Genomic insights into Mycobacterium simiae human colonization.</title>
        <authorList>
            <person name="Steffani J.L."/>
            <person name="Brunck M.E."/>
            <person name="Cruz E."/>
            <person name="Montiel R."/>
            <person name="Barona F."/>
        </authorList>
    </citation>
    <scope>NUCLEOTIDE SEQUENCE [LARGE SCALE GENOMIC DNA]</scope>
    <source>
        <strain evidence="4 5">MsiGto</strain>
    </source>
</reference>
<dbReference type="SMART" id="SM00346">
    <property type="entry name" value="HTH_ICLR"/>
    <property type="match status" value="1"/>
</dbReference>
<dbReference type="Pfam" id="PF09339">
    <property type="entry name" value="HTH_IclR"/>
    <property type="match status" value="1"/>
</dbReference>
<keyword evidence="5" id="KW-1185">Reference proteome</keyword>
<accession>A0A1X0XSY4</accession>
<dbReference type="InterPro" id="IPR036388">
    <property type="entry name" value="WH-like_DNA-bd_sf"/>
</dbReference>
<evidence type="ECO:0000313" key="5">
    <source>
        <dbReference type="Proteomes" id="UP000193040"/>
    </source>
</evidence>
<proteinExistence type="predicted"/>
<dbReference type="Gene3D" id="1.10.10.10">
    <property type="entry name" value="Winged helix-like DNA-binding domain superfamily/Winged helix DNA-binding domain"/>
    <property type="match status" value="1"/>
</dbReference>
<dbReference type="GO" id="GO:0003700">
    <property type="term" value="F:DNA-binding transcription factor activity"/>
    <property type="evidence" value="ECO:0007669"/>
    <property type="project" value="TreeGrafter"/>
</dbReference>
<dbReference type="Proteomes" id="UP000193040">
    <property type="component" value="Unassembled WGS sequence"/>
</dbReference>